<evidence type="ECO:0000256" key="1">
    <source>
        <dbReference type="SAM" id="Phobius"/>
    </source>
</evidence>
<name>A0A9R1VVD6_LACSA</name>
<keyword evidence="4" id="KW-1185">Reference proteome</keyword>
<dbReference type="InterPro" id="IPR026960">
    <property type="entry name" value="RVT-Znf"/>
</dbReference>
<proteinExistence type="predicted"/>
<keyword evidence="1" id="KW-0812">Transmembrane</keyword>
<evidence type="ECO:0000313" key="4">
    <source>
        <dbReference type="Proteomes" id="UP000235145"/>
    </source>
</evidence>
<sequence length="385" mass="44967">MMEGLNIVIKTVCSRFIFHGIKVPKNGRSIFDFFYAEDVIFVVDQSKSNLKNMGRILRCFQFISGLKFLEFVLTNLKQKDRVYLLVVWLILSHLHILRKVGNLLLSVDLIQTIGLQSKILIIRWPLDFDKKKWYLAVFSHIISHFFLLILPLLMKSKELEEVFFMGERDPMVLAPKHESILGVGSLKAQNMALLVVGGLYNLQMKTWETSTKKEKETLPRVWFNITKELISIYEIINNYNLLLEPNKLCCKPSQDGVYTVEAMRKVVDQKTTTGGDTLITWLKILSSFIWKEKRVRLPLANMLEKRGIQISSATCLLCDDREETIDHVCNRFCFVRFAFEWILKWCNILETQFSDINEVLNFAARWASYDEYGRQEMINWLEIGV</sequence>
<evidence type="ECO:0000313" key="3">
    <source>
        <dbReference type="EMBL" id="KAJ0211238.1"/>
    </source>
</evidence>
<keyword evidence="1" id="KW-0472">Membrane</keyword>
<feature type="transmembrane region" description="Helical" evidence="1">
    <location>
        <begin position="133"/>
        <end position="154"/>
    </location>
</feature>
<organism evidence="3 4">
    <name type="scientific">Lactuca sativa</name>
    <name type="common">Garden lettuce</name>
    <dbReference type="NCBI Taxonomy" id="4236"/>
    <lineage>
        <taxon>Eukaryota</taxon>
        <taxon>Viridiplantae</taxon>
        <taxon>Streptophyta</taxon>
        <taxon>Embryophyta</taxon>
        <taxon>Tracheophyta</taxon>
        <taxon>Spermatophyta</taxon>
        <taxon>Magnoliopsida</taxon>
        <taxon>eudicotyledons</taxon>
        <taxon>Gunneridae</taxon>
        <taxon>Pentapetalae</taxon>
        <taxon>asterids</taxon>
        <taxon>campanulids</taxon>
        <taxon>Asterales</taxon>
        <taxon>Asteraceae</taxon>
        <taxon>Cichorioideae</taxon>
        <taxon>Cichorieae</taxon>
        <taxon>Lactucinae</taxon>
        <taxon>Lactuca</taxon>
    </lineage>
</organism>
<gene>
    <name evidence="3" type="ORF">LSAT_V11C400218900</name>
</gene>
<keyword evidence="1" id="KW-1133">Transmembrane helix</keyword>
<protein>
    <recommendedName>
        <fullName evidence="2">Reverse transcriptase zinc-binding domain-containing protein</fullName>
    </recommendedName>
</protein>
<evidence type="ECO:0000259" key="2">
    <source>
        <dbReference type="Pfam" id="PF13966"/>
    </source>
</evidence>
<dbReference type="EMBL" id="NBSK02000004">
    <property type="protein sequence ID" value="KAJ0211238.1"/>
    <property type="molecule type" value="Genomic_DNA"/>
</dbReference>
<comment type="caution">
    <text evidence="3">The sequence shown here is derived from an EMBL/GenBank/DDBJ whole genome shotgun (WGS) entry which is preliminary data.</text>
</comment>
<dbReference type="AlphaFoldDB" id="A0A9R1VVD6"/>
<feature type="domain" description="Reverse transcriptase zinc-binding" evidence="2">
    <location>
        <begin position="286"/>
        <end position="329"/>
    </location>
</feature>
<dbReference type="Proteomes" id="UP000235145">
    <property type="component" value="Unassembled WGS sequence"/>
</dbReference>
<accession>A0A9R1VVD6</accession>
<reference evidence="3 4" key="1">
    <citation type="journal article" date="2017" name="Nat. Commun.">
        <title>Genome assembly with in vitro proximity ligation data and whole-genome triplication in lettuce.</title>
        <authorList>
            <person name="Reyes-Chin-Wo S."/>
            <person name="Wang Z."/>
            <person name="Yang X."/>
            <person name="Kozik A."/>
            <person name="Arikit S."/>
            <person name="Song C."/>
            <person name="Xia L."/>
            <person name="Froenicke L."/>
            <person name="Lavelle D.O."/>
            <person name="Truco M.J."/>
            <person name="Xia R."/>
            <person name="Zhu S."/>
            <person name="Xu C."/>
            <person name="Xu H."/>
            <person name="Xu X."/>
            <person name="Cox K."/>
            <person name="Korf I."/>
            <person name="Meyers B.C."/>
            <person name="Michelmore R.W."/>
        </authorList>
    </citation>
    <scope>NUCLEOTIDE SEQUENCE [LARGE SCALE GENOMIC DNA]</scope>
    <source>
        <strain evidence="4">cv. Salinas</strain>
        <tissue evidence="3">Seedlings</tissue>
    </source>
</reference>
<dbReference type="Pfam" id="PF13966">
    <property type="entry name" value="zf-RVT"/>
    <property type="match status" value="1"/>
</dbReference>